<dbReference type="Proteomes" id="UP001142055">
    <property type="component" value="Chromosome 3"/>
</dbReference>
<feature type="short sequence motif" description="Q motif" evidence="29">
    <location>
        <begin position="48"/>
        <end position="76"/>
    </location>
</feature>
<evidence type="ECO:0000256" key="7">
    <source>
        <dbReference type="ARBA" id="ARBA00011738"/>
    </source>
</evidence>
<gene>
    <name evidence="34" type="ORF">RDWZM_008072</name>
</gene>
<evidence type="ECO:0000256" key="6">
    <source>
        <dbReference type="ARBA" id="ARBA00005877"/>
    </source>
</evidence>
<dbReference type="InterPro" id="IPR041735">
    <property type="entry name" value="4OHPhenylPyrv_dOase_C"/>
</dbReference>
<dbReference type="SUPFAM" id="SSF54593">
    <property type="entry name" value="Glyoxalase/Bleomycin resistance protein/Dihydroxybiphenyl dioxygenase"/>
    <property type="match status" value="1"/>
</dbReference>
<evidence type="ECO:0000256" key="10">
    <source>
        <dbReference type="ARBA" id="ARBA00018452"/>
    </source>
</evidence>
<evidence type="ECO:0000256" key="16">
    <source>
        <dbReference type="ARBA" id="ARBA00022806"/>
    </source>
</evidence>
<dbReference type="CDD" id="cd17950">
    <property type="entry name" value="DEADc_DDX39"/>
    <property type="match status" value="1"/>
</dbReference>
<dbReference type="GO" id="GO:0016787">
    <property type="term" value="F:hydrolase activity"/>
    <property type="evidence" value="ECO:0007669"/>
    <property type="project" value="UniProtKB-KW"/>
</dbReference>
<evidence type="ECO:0000256" key="15">
    <source>
        <dbReference type="ARBA" id="ARBA00022801"/>
    </source>
</evidence>
<dbReference type="EMBL" id="JAPWDV010000003">
    <property type="protein sequence ID" value="KAJ6216915.1"/>
    <property type="molecule type" value="Genomic_DNA"/>
</dbReference>
<comment type="function">
    <text evidence="27">Catalyzes the conversion of 4-hydroxyphenylpyruvic acid to homogentisic acid, one of the steps in tyrosine catabolism.</text>
</comment>
<dbReference type="GO" id="GO:0006559">
    <property type="term" value="P:L-phenylalanine catabolic process"/>
    <property type="evidence" value="ECO:0007669"/>
    <property type="project" value="UniProtKB-KW"/>
</dbReference>
<dbReference type="EC" id="1.13.11.27" evidence="9"/>
<dbReference type="InterPro" id="IPR029068">
    <property type="entry name" value="Glyas_Bleomycin-R_OHBP_Dase"/>
</dbReference>
<evidence type="ECO:0000259" key="31">
    <source>
        <dbReference type="PROSITE" id="PS51192"/>
    </source>
</evidence>
<keyword evidence="11" id="KW-0963">Cytoplasm</keyword>
<evidence type="ECO:0000256" key="20">
    <source>
        <dbReference type="ARBA" id="ARBA00022964"/>
    </source>
</evidence>
<keyword evidence="18" id="KW-0067">ATP-binding</keyword>
<protein>
    <recommendedName>
        <fullName evidence="10">4-hydroxyphenylpyruvate dioxygenase</fullName>
        <ecNumber evidence="9">1.13.11.27</ecNumber>
        <ecNumber evidence="8">3.6.4.13</ecNumber>
    </recommendedName>
    <alternativeName>
        <fullName evidence="26">4-hydroxyphenylpyruvic acid oxidase</fullName>
    </alternativeName>
</protein>
<evidence type="ECO:0000256" key="26">
    <source>
        <dbReference type="ARBA" id="ARBA00029786"/>
    </source>
</evidence>
<dbReference type="GO" id="GO:0000139">
    <property type="term" value="C:Golgi membrane"/>
    <property type="evidence" value="ECO:0007669"/>
    <property type="project" value="UniProtKB-SubCell"/>
</dbReference>
<dbReference type="InterPro" id="IPR004360">
    <property type="entry name" value="Glyas_Fos-R_dOase_dom"/>
</dbReference>
<feature type="compositionally biased region" description="Acidic residues" evidence="30">
    <location>
        <begin position="1"/>
        <end position="17"/>
    </location>
</feature>
<comment type="subunit">
    <text evidence="7">Homodimer.</text>
</comment>
<keyword evidence="14" id="KW-0547">Nucleotide-binding</keyword>
<proteinExistence type="inferred from homology"/>
<dbReference type="InterPro" id="IPR037523">
    <property type="entry name" value="VOC_core"/>
</dbReference>
<dbReference type="PROSITE" id="PS51819">
    <property type="entry name" value="VOC"/>
    <property type="match status" value="2"/>
</dbReference>
<evidence type="ECO:0000256" key="21">
    <source>
        <dbReference type="ARBA" id="ARBA00023002"/>
    </source>
</evidence>
<evidence type="ECO:0000256" key="1">
    <source>
        <dbReference type="ARBA" id="ARBA00001962"/>
    </source>
</evidence>
<feature type="domain" description="Helicase ATP-binding" evidence="31">
    <location>
        <begin position="79"/>
        <end position="252"/>
    </location>
</feature>
<dbReference type="GO" id="GO:0006572">
    <property type="term" value="P:L-tyrosine catabolic process"/>
    <property type="evidence" value="ECO:0007669"/>
    <property type="project" value="UniProtKB-KW"/>
</dbReference>
<dbReference type="GO" id="GO:0046872">
    <property type="term" value="F:metal ion binding"/>
    <property type="evidence" value="ECO:0007669"/>
    <property type="project" value="UniProtKB-KW"/>
</dbReference>
<dbReference type="InterPro" id="IPR005956">
    <property type="entry name" value="4OHPhenylPyrv_dOase"/>
</dbReference>
<feature type="domain" description="DEAD-box RNA helicase Q" evidence="32">
    <location>
        <begin position="48"/>
        <end position="76"/>
    </location>
</feature>
<keyword evidence="24" id="KW-0472">Membrane</keyword>
<organism evidence="34 35">
    <name type="scientific">Blomia tropicalis</name>
    <name type="common">Mite</name>
    <dbReference type="NCBI Taxonomy" id="40697"/>
    <lineage>
        <taxon>Eukaryota</taxon>
        <taxon>Metazoa</taxon>
        <taxon>Ecdysozoa</taxon>
        <taxon>Arthropoda</taxon>
        <taxon>Chelicerata</taxon>
        <taxon>Arachnida</taxon>
        <taxon>Acari</taxon>
        <taxon>Acariformes</taxon>
        <taxon>Sarcoptiformes</taxon>
        <taxon>Astigmata</taxon>
        <taxon>Glycyphagoidea</taxon>
        <taxon>Echimyopodidae</taxon>
        <taxon>Blomia</taxon>
    </lineage>
</organism>
<evidence type="ECO:0000256" key="4">
    <source>
        <dbReference type="ARBA" id="ARBA00004496"/>
    </source>
</evidence>
<dbReference type="Gene3D" id="3.10.180.10">
    <property type="entry name" value="2,3-Dihydroxybiphenyl 1,2-Dioxygenase, domain 1"/>
    <property type="match status" value="2"/>
</dbReference>
<name>A0A9Q0M0A6_BLOTA</name>
<dbReference type="FunFam" id="3.10.180.10:FF:000022">
    <property type="entry name" value="4-hydroxyphenylpyruvate dioxygenase"/>
    <property type="match status" value="1"/>
</dbReference>
<comment type="catalytic activity">
    <reaction evidence="28">
        <text>3-(4-hydroxyphenyl)pyruvate + O2 = homogentisate + CO2</text>
        <dbReference type="Rhea" id="RHEA:16189"/>
        <dbReference type="ChEBI" id="CHEBI:15379"/>
        <dbReference type="ChEBI" id="CHEBI:16169"/>
        <dbReference type="ChEBI" id="CHEBI:16526"/>
        <dbReference type="ChEBI" id="CHEBI:36242"/>
        <dbReference type="EC" id="1.13.11.27"/>
    </reaction>
    <physiologicalReaction direction="left-to-right" evidence="28">
        <dbReference type="Rhea" id="RHEA:16190"/>
    </physiologicalReaction>
</comment>
<dbReference type="GO" id="GO:0003868">
    <property type="term" value="F:4-hydroxyphenylpyruvate dioxygenase activity"/>
    <property type="evidence" value="ECO:0007669"/>
    <property type="project" value="UniProtKB-EC"/>
</dbReference>
<feature type="domain" description="VOC" evidence="33">
    <location>
        <begin position="513"/>
        <end position="671"/>
    </location>
</feature>
<feature type="compositionally biased region" description="Polar residues" evidence="30">
    <location>
        <begin position="25"/>
        <end position="34"/>
    </location>
</feature>
<dbReference type="InterPro" id="IPR041736">
    <property type="entry name" value="4OHPhenylPyrv_dOase_N"/>
</dbReference>
<dbReference type="InterPro" id="IPR027417">
    <property type="entry name" value="P-loop_NTPase"/>
</dbReference>
<dbReference type="SMART" id="SM00487">
    <property type="entry name" value="DEXDc"/>
    <property type="match status" value="1"/>
</dbReference>
<evidence type="ECO:0000259" key="32">
    <source>
        <dbReference type="PROSITE" id="PS51195"/>
    </source>
</evidence>
<evidence type="ECO:0000256" key="3">
    <source>
        <dbReference type="ARBA" id="ARBA00004406"/>
    </source>
</evidence>
<dbReference type="GO" id="GO:0042803">
    <property type="term" value="F:protein homodimerization activity"/>
    <property type="evidence" value="ECO:0007669"/>
    <property type="project" value="UniProtKB-ARBA"/>
</dbReference>
<keyword evidence="25" id="KW-0585">Phenylalanine catabolism</keyword>
<evidence type="ECO:0000256" key="5">
    <source>
        <dbReference type="ARBA" id="ARBA00005162"/>
    </source>
</evidence>
<evidence type="ECO:0000256" key="14">
    <source>
        <dbReference type="ARBA" id="ARBA00022741"/>
    </source>
</evidence>
<dbReference type="Gene3D" id="3.40.50.300">
    <property type="entry name" value="P-loop containing nucleotide triphosphate hydrolases"/>
    <property type="match status" value="2"/>
</dbReference>
<evidence type="ECO:0000256" key="9">
    <source>
        <dbReference type="ARBA" id="ARBA00013222"/>
    </source>
</evidence>
<evidence type="ECO:0000256" key="13">
    <source>
        <dbReference type="ARBA" id="ARBA00022737"/>
    </source>
</evidence>
<feature type="domain" description="VOC" evidence="33">
    <location>
        <begin position="350"/>
        <end position="481"/>
    </location>
</feature>
<dbReference type="InterPro" id="IPR014014">
    <property type="entry name" value="RNA_helicase_DEAD_Q_motif"/>
</dbReference>
<evidence type="ECO:0000256" key="23">
    <source>
        <dbReference type="ARBA" id="ARBA00023034"/>
    </source>
</evidence>
<dbReference type="NCBIfam" id="TIGR01263">
    <property type="entry name" value="4HPPD"/>
    <property type="match status" value="1"/>
</dbReference>
<dbReference type="InterPro" id="IPR011545">
    <property type="entry name" value="DEAD/DEAH_box_helicase_dom"/>
</dbReference>
<keyword evidence="21" id="KW-0560">Oxidoreductase</keyword>
<keyword evidence="20" id="KW-0223">Dioxygenase</keyword>
<evidence type="ECO:0000256" key="29">
    <source>
        <dbReference type="PROSITE-ProRule" id="PRU00552"/>
    </source>
</evidence>
<evidence type="ECO:0000256" key="12">
    <source>
        <dbReference type="ARBA" id="ARBA00022723"/>
    </source>
</evidence>
<keyword evidence="16" id="KW-0347">Helicase</keyword>
<dbReference type="Pfam" id="PF00270">
    <property type="entry name" value="DEAD"/>
    <property type="match status" value="1"/>
</dbReference>
<dbReference type="PROSITE" id="PS51192">
    <property type="entry name" value="HELICASE_ATP_BIND_1"/>
    <property type="match status" value="1"/>
</dbReference>
<evidence type="ECO:0000313" key="35">
    <source>
        <dbReference type="Proteomes" id="UP001142055"/>
    </source>
</evidence>
<dbReference type="InterPro" id="IPR014001">
    <property type="entry name" value="Helicase_ATP-bd"/>
</dbReference>
<dbReference type="PROSITE" id="PS51195">
    <property type="entry name" value="Q_MOTIF"/>
    <property type="match status" value="1"/>
</dbReference>
<evidence type="ECO:0000256" key="30">
    <source>
        <dbReference type="SAM" id="MobiDB-lite"/>
    </source>
</evidence>
<evidence type="ECO:0000256" key="11">
    <source>
        <dbReference type="ARBA" id="ARBA00022490"/>
    </source>
</evidence>
<dbReference type="GO" id="GO:0005789">
    <property type="term" value="C:endoplasmic reticulum membrane"/>
    <property type="evidence" value="ECO:0007669"/>
    <property type="project" value="UniProtKB-SubCell"/>
</dbReference>
<evidence type="ECO:0000256" key="24">
    <source>
        <dbReference type="ARBA" id="ARBA00023136"/>
    </source>
</evidence>
<evidence type="ECO:0000256" key="27">
    <source>
        <dbReference type="ARBA" id="ARBA00033727"/>
    </source>
</evidence>
<evidence type="ECO:0000256" key="18">
    <source>
        <dbReference type="ARBA" id="ARBA00022840"/>
    </source>
</evidence>
<dbReference type="GO" id="GO:0003724">
    <property type="term" value="F:RNA helicase activity"/>
    <property type="evidence" value="ECO:0007669"/>
    <property type="project" value="UniProtKB-EC"/>
</dbReference>
<dbReference type="FunFam" id="3.40.50.300:FF:000168">
    <property type="entry name" value="DEAD-box ATP-dependent RNA helicase 56-like"/>
    <property type="match status" value="1"/>
</dbReference>
<comment type="cofactor">
    <cofactor evidence="1">
        <name>Fe cation</name>
        <dbReference type="ChEBI" id="CHEBI:24875"/>
    </cofactor>
</comment>
<keyword evidence="22" id="KW-0408">Iron</keyword>
<dbReference type="PANTHER" id="PTHR11959">
    <property type="entry name" value="4-HYDROXYPHENYLPYRUVATE DIOXYGENASE"/>
    <property type="match status" value="1"/>
</dbReference>
<comment type="similarity">
    <text evidence="6">Belongs to the 4HPPD family.</text>
</comment>
<dbReference type="CDD" id="cd08342">
    <property type="entry name" value="HPPD_N_like"/>
    <property type="match status" value="1"/>
</dbReference>
<evidence type="ECO:0000256" key="2">
    <source>
        <dbReference type="ARBA" id="ARBA00004395"/>
    </source>
</evidence>
<keyword evidence="12" id="KW-0479">Metal-binding</keyword>
<feature type="region of interest" description="Disordered" evidence="30">
    <location>
        <begin position="1"/>
        <end position="35"/>
    </location>
</feature>
<evidence type="ECO:0000256" key="28">
    <source>
        <dbReference type="ARBA" id="ARBA00048047"/>
    </source>
</evidence>
<keyword evidence="35" id="KW-1185">Reference proteome</keyword>
<dbReference type="EC" id="3.6.4.13" evidence="8"/>
<keyword evidence="15" id="KW-0378">Hydrolase</keyword>
<dbReference type="GO" id="GO:0003676">
    <property type="term" value="F:nucleic acid binding"/>
    <property type="evidence" value="ECO:0007669"/>
    <property type="project" value="InterPro"/>
</dbReference>
<evidence type="ECO:0000256" key="8">
    <source>
        <dbReference type="ARBA" id="ARBA00012552"/>
    </source>
</evidence>
<comment type="pathway">
    <text evidence="5">Amino-acid degradation; L-phenylalanine degradation; acetoacetate and fumarate from L-phenylalanine: step 3/6.</text>
</comment>
<comment type="subcellular location">
    <subcellularLocation>
        <location evidence="4">Cytoplasm</location>
    </subcellularLocation>
    <subcellularLocation>
        <location evidence="3">Endoplasmic reticulum membrane</location>
        <topology evidence="3">Peripheral membrane protein</topology>
    </subcellularLocation>
    <subcellularLocation>
        <location evidence="2">Golgi apparatus membrane</location>
        <topology evidence="2">Peripheral membrane protein</topology>
    </subcellularLocation>
</comment>
<dbReference type="Pfam" id="PF00903">
    <property type="entry name" value="Glyoxalase"/>
    <property type="match status" value="2"/>
</dbReference>
<sequence>MADNEQDLLDYEEDEEQAPIGGDLTASNQNNGTGNDAKKAGYVSIHSSGFRDFLLKPELLRAIVDCGFEHPSEVQHECIPQAILGMDILCQAKSGMGKTAVFVLATLQQIDPVENQVSVLVMCHTRELAFQISKEYERFSKYMPSIRVAVFFGGMNISNDEKILRMNPPHIVVGTPGRILALIRSKKLNLKNIKHFILDECDKMLEQLDMRRDVQEIFKATPHEKQVMMFSATLSKEVRPVCKKFMQDPMEVYVDETKLTLHGLQQYYVKLKDSEKNRKLFQILDDLEFNQVVIFVKSVQRCVALANLLVEQNFPAIAIHRAMTQEERINRTMTTYTDKGIKPEKGRFLNFDHVSFIVGNARQAASYYCVHMGFKPVAYIGLETGSRDVVGHVVRLNNITFEFQSQLNPDHNEMSDHLIKHGDGVKVVAFSVEDIDFIVDTAKKRGGEIVQDVREESDQFGTVKTAIIRTYGDTVHKLVDRRNYHGTFLPGYKSPELELDNFLKTLPPIGLLHIDHCVGNQPDNEMGPVVEWYEKVLSFHRFWSVDDKQIHTEYSALRSIVVANWEETIKMPINEPASGKRKSQIQEYVDYYGSGGVQHIALRTEDIITTIKHLRQRGMEFLKAPKRYYEMIKEQLKSSPTKVVEDMKVLEELNILIDYDDYGYLLQIFTKPMQDRPTLFLEVIQRRNHNGFGADRSSTLVTRTLGQLDSSSGHLRWLPKHSDSLTEALVIYIGFRDSLTAALVIYIGYPDTRAA</sequence>
<dbReference type="AlphaFoldDB" id="A0A9Q0M0A6"/>
<dbReference type="GO" id="GO:0005524">
    <property type="term" value="F:ATP binding"/>
    <property type="evidence" value="ECO:0007669"/>
    <property type="project" value="UniProtKB-KW"/>
</dbReference>
<keyword evidence="19" id="KW-0828">Tyrosine catabolism</keyword>
<keyword evidence="13" id="KW-0677">Repeat</keyword>
<accession>A0A9Q0M0A6</accession>
<evidence type="ECO:0000256" key="19">
    <source>
        <dbReference type="ARBA" id="ARBA00022878"/>
    </source>
</evidence>
<comment type="caution">
    <text evidence="34">The sequence shown here is derived from an EMBL/GenBank/DDBJ whole genome shotgun (WGS) entry which is preliminary data.</text>
</comment>
<dbReference type="CDD" id="cd07250">
    <property type="entry name" value="HPPD_C_like"/>
    <property type="match status" value="1"/>
</dbReference>
<evidence type="ECO:0000259" key="33">
    <source>
        <dbReference type="PROSITE" id="PS51819"/>
    </source>
</evidence>
<dbReference type="PANTHER" id="PTHR11959:SF1">
    <property type="entry name" value="4-HYDROXYPHENYLPYRUVATE DIOXYGENASE"/>
    <property type="match status" value="1"/>
</dbReference>
<keyword evidence="23" id="KW-0333">Golgi apparatus</keyword>
<evidence type="ECO:0000256" key="22">
    <source>
        <dbReference type="ARBA" id="ARBA00023004"/>
    </source>
</evidence>
<evidence type="ECO:0000256" key="25">
    <source>
        <dbReference type="ARBA" id="ARBA00023232"/>
    </source>
</evidence>
<dbReference type="SUPFAM" id="SSF52540">
    <property type="entry name" value="P-loop containing nucleoside triphosphate hydrolases"/>
    <property type="match status" value="2"/>
</dbReference>
<evidence type="ECO:0000256" key="17">
    <source>
        <dbReference type="ARBA" id="ARBA00022824"/>
    </source>
</evidence>
<keyword evidence="17" id="KW-0256">Endoplasmic reticulum</keyword>
<evidence type="ECO:0000313" key="34">
    <source>
        <dbReference type="EMBL" id="KAJ6216915.1"/>
    </source>
</evidence>
<reference evidence="34" key="1">
    <citation type="submission" date="2022-12" db="EMBL/GenBank/DDBJ databases">
        <title>Genome assemblies of Blomia tropicalis.</title>
        <authorList>
            <person name="Cui Y."/>
        </authorList>
    </citation>
    <scope>NUCLEOTIDE SEQUENCE</scope>
    <source>
        <tissue evidence="34">Adult mites</tissue>
    </source>
</reference>